<dbReference type="STRING" id="1122142.SAMN02910414_01415"/>
<name>A0A1H3JD97_9FIRM</name>
<feature type="signal peptide" evidence="1">
    <location>
        <begin position="1"/>
        <end position="24"/>
    </location>
</feature>
<keyword evidence="3" id="KW-1185">Reference proteome</keyword>
<evidence type="ECO:0000313" key="2">
    <source>
        <dbReference type="EMBL" id="SDY37378.1"/>
    </source>
</evidence>
<dbReference type="Proteomes" id="UP000183918">
    <property type="component" value="Unassembled WGS sequence"/>
</dbReference>
<proteinExistence type="predicted"/>
<feature type="chain" id="PRO_5039691753" evidence="1">
    <location>
        <begin position="25"/>
        <end position="222"/>
    </location>
</feature>
<dbReference type="RefSeq" id="WP_074717470.1">
    <property type="nucleotide sequence ID" value="NZ_FNPG01000015.1"/>
</dbReference>
<dbReference type="OrthoDB" id="9810636at2"/>
<organism evidence="2 3">
    <name type="scientific">Lachnobacterium bovis DSM 14045</name>
    <dbReference type="NCBI Taxonomy" id="1122142"/>
    <lineage>
        <taxon>Bacteria</taxon>
        <taxon>Bacillati</taxon>
        <taxon>Bacillota</taxon>
        <taxon>Clostridia</taxon>
        <taxon>Lachnospirales</taxon>
        <taxon>Lachnospiraceae</taxon>
        <taxon>Lachnobacterium</taxon>
    </lineage>
</organism>
<evidence type="ECO:0000256" key="1">
    <source>
        <dbReference type="SAM" id="SignalP"/>
    </source>
</evidence>
<dbReference type="PROSITE" id="PS51257">
    <property type="entry name" value="PROKAR_LIPOPROTEIN"/>
    <property type="match status" value="1"/>
</dbReference>
<protein>
    <submittedName>
        <fullName evidence="2">ZinT (YodA) lipocalin-like zinc-recruitment</fullName>
    </submittedName>
</protein>
<dbReference type="Gene3D" id="2.40.128.20">
    <property type="match status" value="1"/>
</dbReference>
<dbReference type="InterPro" id="IPR012674">
    <property type="entry name" value="Calycin"/>
</dbReference>
<sequence>MRFAKKTAYIVAMTLLVATGCASNQKGTSNEKVNYKIGKEKKNVQEKYRYLREWNGTWESFTGCCKDEKLDTEWKKISEKAGIKEKRLKDTFSQICFITDDIKYFKINKNNIIALDSNEKKVFDNEYILIDSYGKNSKKTVIEGEKSYLLQSKKQAGRYSYICIMPICSLEENGGNKMLKHFHFNYGRTIKEATNRSRIPTMVKSTQDDIRKKETLVTFFGA</sequence>
<evidence type="ECO:0000313" key="3">
    <source>
        <dbReference type="Proteomes" id="UP000183918"/>
    </source>
</evidence>
<keyword evidence="1" id="KW-0732">Signal</keyword>
<reference evidence="2 3" key="1">
    <citation type="submission" date="2016-10" db="EMBL/GenBank/DDBJ databases">
        <authorList>
            <person name="de Groot N.N."/>
        </authorList>
    </citation>
    <scope>NUCLEOTIDE SEQUENCE [LARGE SCALE GENOMIC DNA]</scope>
    <source>
        <strain evidence="2 3">DSM 14045</strain>
    </source>
</reference>
<dbReference type="AlphaFoldDB" id="A0A1H3JD97"/>
<gene>
    <name evidence="2" type="ORF">SAMN02910414_01415</name>
</gene>
<accession>A0A1H3JD97</accession>
<dbReference type="EMBL" id="FNPG01000015">
    <property type="protein sequence ID" value="SDY37378.1"/>
    <property type="molecule type" value="Genomic_DNA"/>
</dbReference>